<dbReference type="PROSITE" id="PS00629">
    <property type="entry name" value="IMP_1"/>
    <property type="match status" value="1"/>
</dbReference>
<dbReference type="Gene3D" id="3.40.190.80">
    <property type="match status" value="1"/>
</dbReference>
<dbReference type="Pfam" id="PF00459">
    <property type="entry name" value="Inositol_P"/>
    <property type="match status" value="1"/>
</dbReference>
<keyword evidence="6" id="KW-0378">Hydrolase</keyword>
<evidence type="ECO:0000256" key="1">
    <source>
        <dbReference type="ARBA" id="ARBA00001033"/>
    </source>
</evidence>
<comment type="cofactor">
    <cofactor evidence="2">
        <name>Mg(2+)</name>
        <dbReference type="ChEBI" id="CHEBI:18420"/>
    </cofactor>
</comment>
<dbReference type="InterPro" id="IPR000760">
    <property type="entry name" value="Inositol_monophosphatase-like"/>
</dbReference>
<dbReference type="GO" id="GO:0046872">
    <property type="term" value="F:metal ion binding"/>
    <property type="evidence" value="ECO:0007669"/>
    <property type="project" value="UniProtKB-KW"/>
</dbReference>
<dbReference type="AlphaFoldDB" id="A0A382I0L9"/>
<sequence length="230" mass="25204">VEAALAAGKILRDRKDSIGEISYKEFYDPVTEVDLLCEQAVIDRIKKTFPDHDILAEESGSAEGNPSPSKWIIDPLDGTLNYSHGYPCYCVSIGLEHEGQLEVGVVYNPCLDELFVAERGKGATLNNKSIKVSTIPTLKESLLVTGFHPKVAHSLDDNLNHFCRFMKACQAVRRPGSAAMDLVYTATGRFEGFWELKLSPWDMAGGALIVMEAGGTLSKFDGSPVTIYDE</sequence>
<dbReference type="PANTHER" id="PTHR20854:SF4">
    <property type="entry name" value="INOSITOL-1-MONOPHOSPHATASE-RELATED"/>
    <property type="match status" value="1"/>
</dbReference>
<dbReference type="EMBL" id="UINC01064434">
    <property type="protein sequence ID" value="SVB93098.1"/>
    <property type="molecule type" value="Genomic_DNA"/>
</dbReference>
<comment type="catalytic activity">
    <reaction evidence="1">
        <text>a myo-inositol phosphate + H2O = myo-inositol + phosphate</text>
        <dbReference type="Rhea" id="RHEA:24056"/>
        <dbReference type="ChEBI" id="CHEBI:15377"/>
        <dbReference type="ChEBI" id="CHEBI:17268"/>
        <dbReference type="ChEBI" id="CHEBI:43474"/>
        <dbReference type="ChEBI" id="CHEBI:84139"/>
        <dbReference type="EC" id="3.1.3.25"/>
    </reaction>
</comment>
<dbReference type="Gene3D" id="3.30.540.10">
    <property type="entry name" value="Fructose-1,6-Bisphosphatase, subunit A, domain 1"/>
    <property type="match status" value="1"/>
</dbReference>
<evidence type="ECO:0000256" key="6">
    <source>
        <dbReference type="ARBA" id="ARBA00022801"/>
    </source>
</evidence>
<evidence type="ECO:0000256" key="7">
    <source>
        <dbReference type="ARBA" id="ARBA00022842"/>
    </source>
</evidence>
<dbReference type="FunFam" id="3.30.540.10:FF:000003">
    <property type="entry name" value="Inositol-1-monophosphatase"/>
    <property type="match status" value="1"/>
</dbReference>
<evidence type="ECO:0000256" key="3">
    <source>
        <dbReference type="ARBA" id="ARBA00009759"/>
    </source>
</evidence>
<protein>
    <recommendedName>
        <fullName evidence="4">inositol-phosphate phosphatase</fullName>
        <ecNumber evidence="4">3.1.3.25</ecNumber>
    </recommendedName>
</protein>
<dbReference type="CDD" id="cd01639">
    <property type="entry name" value="IMPase"/>
    <property type="match status" value="1"/>
</dbReference>
<dbReference type="InterPro" id="IPR020550">
    <property type="entry name" value="Inositol_monophosphatase_CS"/>
</dbReference>
<keyword evidence="5" id="KW-0479">Metal-binding</keyword>
<dbReference type="PANTHER" id="PTHR20854">
    <property type="entry name" value="INOSITOL MONOPHOSPHATASE"/>
    <property type="match status" value="1"/>
</dbReference>
<dbReference type="EC" id="3.1.3.25" evidence="4"/>
<evidence type="ECO:0000313" key="8">
    <source>
        <dbReference type="EMBL" id="SVB93098.1"/>
    </source>
</evidence>
<dbReference type="InterPro" id="IPR020583">
    <property type="entry name" value="Inositol_monoP_metal-BS"/>
</dbReference>
<feature type="non-terminal residue" evidence="8">
    <location>
        <position position="230"/>
    </location>
</feature>
<evidence type="ECO:0000256" key="4">
    <source>
        <dbReference type="ARBA" id="ARBA00013106"/>
    </source>
</evidence>
<keyword evidence="7" id="KW-0460">Magnesium</keyword>
<name>A0A382I0L9_9ZZZZ</name>
<dbReference type="PROSITE" id="PS00630">
    <property type="entry name" value="IMP_2"/>
    <property type="match status" value="1"/>
</dbReference>
<reference evidence="8" key="1">
    <citation type="submission" date="2018-05" db="EMBL/GenBank/DDBJ databases">
        <authorList>
            <person name="Lanie J.A."/>
            <person name="Ng W.-L."/>
            <person name="Kazmierczak K.M."/>
            <person name="Andrzejewski T.M."/>
            <person name="Davidsen T.M."/>
            <person name="Wayne K.J."/>
            <person name="Tettelin H."/>
            <person name="Glass J.I."/>
            <person name="Rusch D."/>
            <person name="Podicherti R."/>
            <person name="Tsui H.-C.T."/>
            <person name="Winkler M.E."/>
        </authorList>
    </citation>
    <scope>NUCLEOTIDE SEQUENCE</scope>
</reference>
<evidence type="ECO:0000256" key="5">
    <source>
        <dbReference type="ARBA" id="ARBA00022723"/>
    </source>
</evidence>
<accession>A0A382I0L9</accession>
<evidence type="ECO:0000256" key="2">
    <source>
        <dbReference type="ARBA" id="ARBA00001946"/>
    </source>
</evidence>
<dbReference type="GO" id="GO:0006020">
    <property type="term" value="P:inositol metabolic process"/>
    <property type="evidence" value="ECO:0007669"/>
    <property type="project" value="TreeGrafter"/>
</dbReference>
<proteinExistence type="inferred from homology"/>
<dbReference type="InterPro" id="IPR022337">
    <property type="entry name" value="Inositol_monophosphatase_SuhB"/>
</dbReference>
<feature type="non-terminal residue" evidence="8">
    <location>
        <position position="1"/>
    </location>
</feature>
<dbReference type="GO" id="GO:0046854">
    <property type="term" value="P:phosphatidylinositol phosphate biosynthetic process"/>
    <property type="evidence" value="ECO:0007669"/>
    <property type="project" value="InterPro"/>
</dbReference>
<dbReference type="GO" id="GO:0008934">
    <property type="term" value="F:inositol monophosphate 1-phosphatase activity"/>
    <property type="evidence" value="ECO:0007669"/>
    <property type="project" value="InterPro"/>
</dbReference>
<organism evidence="8">
    <name type="scientific">marine metagenome</name>
    <dbReference type="NCBI Taxonomy" id="408172"/>
    <lineage>
        <taxon>unclassified sequences</taxon>
        <taxon>metagenomes</taxon>
        <taxon>ecological metagenomes</taxon>
    </lineage>
</organism>
<dbReference type="PRINTS" id="PR01959">
    <property type="entry name" value="SBIMPHPHTASE"/>
</dbReference>
<dbReference type="InterPro" id="IPR033942">
    <property type="entry name" value="IMPase"/>
</dbReference>
<gene>
    <name evidence="8" type="ORF">METZ01_LOCUS245952</name>
</gene>
<dbReference type="PRINTS" id="PR00377">
    <property type="entry name" value="IMPHPHTASES"/>
</dbReference>
<comment type="similarity">
    <text evidence="3">Belongs to the inositol monophosphatase superfamily.</text>
</comment>
<dbReference type="SUPFAM" id="SSF56655">
    <property type="entry name" value="Carbohydrate phosphatase"/>
    <property type="match status" value="1"/>
</dbReference>
<dbReference type="GO" id="GO:0007165">
    <property type="term" value="P:signal transduction"/>
    <property type="evidence" value="ECO:0007669"/>
    <property type="project" value="TreeGrafter"/>
</dbReference>